<dbReference type="AlphaFoldDB" id="A0A348AF37"/>
<evidence type="ECO:0000313" key="1">
    <source>
        <dbReference type="EMBL" id="BBB89685.1"/>
    </source>
</evidence>
<dbReference type="Proteomes" id="UP000276437">
    <property type="component" value="Chromosome"/>
</dbReference>
<dbReference type="EMBL" id="AP018449">
    <property type="protein sequence ID" value="BBB89685.1"/>
    <property type="molecule type" value="Genomic_DNA"/>
</dbReference>
<keyword evidence="2" id="KW-1185">Reference proteome</keyword>
<dbReference type="OrthoDB" id="2625223at2"/>
<dbReference type="KEGG" id="mana:MAMMFC1_00318"/>
<proteinExistence type="predicted"/>
<sequence length="103" mass="11821">METVTPQCGICKKFYSANDDDGSGLCKTCRPTVSQPLLKQELVQPGKFGVSNAQLIPAMKQAIQEQSPEQLRELKATYFYIFERSIRYLRKDEREYIKMHLGS</sequence>
<evidence type="ECO:0000313" key="2">
    <source>
        <dbReference type="Proteomes" id="UP000276437"/>
    </source>
</evidence>
<gene>
    <name evidence="1" type="ORF">MAMMFC1_00318</name>
</gene>
<reference evidence="1 2" key="1">
    <citation type="journal article" date="2018" name="Int. J. Syst. Evol. Microbiol.">
        <title>Methylomusa anaerophila gen. nov., sp. nov., an anaerobic methanol-utilizing bacterium isolated from a microbial fuel cell.</title>
        <authorList>
            <person name="Amano N."/>
            <person name="Yamamuro A."/>
            <person name="Miyahara M."/>
            <person name="Kouzuma A."/>
            <person name="Abe T."/>
            <person name="Watanabe K."/>
        </authorList>
    </citation>
    <scope>NUCLEOTIDE SEQUENCE [LARGE SCALE GENOMIC DNA]</scope>
    <source>
        <strain evidence="1 2">MMFC1</strain>
    </source>
</reference>
<organism evidence="1 2">
    <name type="scientific">Methylomusa anaerophila</name>
    <dbReference type="NCBI Taxonomy" id="1930071"/>
    <lineage>
        <taxon>Bacteria</taxon>
        <taxon>Bacillati</taxon>
        <taxon>Bacillota</taxon>
        <taxon>Negativicutes</taxon>
        <taxon>Selenomonadales</taxon>
        <taxon>Sporomusaceae</taxon>
        <taxon>Methylomusa</taxon>
    </lineage>
</organism>
<dbReference type="RefSeq" id="WP_126305881.1">
    <property type="nucleotide sequence ID" value="NZ_AP018449.1"/>
</dbReference>
<name>A0A348AF37_9FIRM</name>
<protein>
    <submittedName>
        <fullName evidence="1">Uncharacterized protein</fullName>
    </submittedName>
</protein>
<accession>A0A348AF37</accession>